<evidence type="ECO:0000313" key="2">
    <source>
        <dbReference type="Proteomes" id="UP001198565"/>
    </source>
</evidence>
<keyword evidence="2" id="KW-1185">Reference proteome</keyword>
<dbReference type="InterPro" id="IPR051082">
    <property type="entry name" value="Pentapeptide-BTB/POZ_domain"/>
</dbReference>
<dbReference type="Gene3D" id="2.160.20.80">
    <property type="entry name" value="E3 ubiquitin-protein ligase SopA"/>
    <property type="match status" value="1"/>
</dbReference>
<gene>
    <name evidence="1" type="ORF">K7472_27810</name>
</gene>
<evidence type="ECO:0000313" key="1">
    <source>
        <dbReference type="EMBL" id="MBY8888620.1"/>
    </source>
</evidence>
<dbReference type="InterPro" id="IPR001646">
    <property type="entry name" value="5peptide_repeat"/>
</dbReference>
<protein>
    <submittedName>
        <fullName evidence="1">Pentapeptide repeat-containing protein</fullName>
    </submittedName>
</protein>
<dbReference type="Pfam" id="PF13599">
    <property type="entry name" value="Pentapeptide_4"/>
    <property type="match status" value="1"/>
</dbReference>
<comment type="caution">
    <text evidence="1">The sequence shown here is derived from an EMBL/GenBank/DDBJ whole genome shotgun (WGS) entry which is preliminary data.</text>
</comment>
<accession>A0ABS7QZH7</accession>
<dbReference type="PANTHER" id="PTHR14136:SF17">
    <property type="entry name" value="BTB_POZ DOMAIN-CONTAINING PROTEIN KCTD9"/>
    <property type="match status" value="1"/>
</dbReference>
<reference evidence="1 2" key="1">
    <citation type="submission" date="2021-08" db="EMBL/GenBank/DDBJ databases">
        <title>Streptomyces sp. PTM05 isolated from lichen.</title>
        <authorList>
            <person name="Somphong A."/>
            <person name="Phongsopitanun W."/>
            <person name="Tanasupawat S."/>
        </authorList>
    </citation>
    <scope>NUCLEOTIDE SEQUENCE [LARGE SCALE GENOMIC DNA]</scope>
    <source>
        <strain evidence="1 2">Ptm05</strain>
    </source>
</reference>
<dbReference type="Proteomes" id="UP001198565">
    <property type="component" value="Unassembled WGS sequence"/>
</dbReference>
<sequence length="214" mass="22734">MDSELVDLPYADLLQPHTGGLDVEGRYDTLHFDGLTLSGQDAAGSGFLECAVTDCVLEEGSLRGARLGDVWLRGTRFVGTSLADSSWLDSTATSCVLAGVEAHGASLRRVVFRRCKFDSVNLRGSTSREVVFEECVLRDVDLGGASLTDVSFPGSSLERLHLAKARLTRVDLRGATTLDLADGHEALRGAVISPTQMMDLAPALAAALGIRVEA</sequence>
<dbReference type="SUPFAM" id="SSF141571">
    <property type="entry name" value="Pentapeptide repeat-like"/>
    <property type="match status" value="1"/>
</dbReference>
<name>A0ABS7QZH7_9ACTN</name>
<dbReference type="EMBL" id="JAINVZ010000027">
    <property type="protein sequence ID" value="MBY8888620.1"/>
    <property type="molecule type" value="Genomic_DNA"/>
</dbReference>
<proteinExistence type="predicted"/>
<organism evidence="1 2">
    <name type="scientific">Streptantibioticus parmotrematis</name>
    <dbReference type="NCBI Taxonomy" id="2873249"/>
    <lineage>
        <taxon>Bacteria</taxon>
        <taxon>Bacillati</taxon>
        <taxon>Actinomycetota</taxon>
        <taxon>Actinomycetes</taxon>
        <taxon>Kitasatosporales</taxon>
        <taxon>Streptomycetaceae</taxon>
        <taxon>Streptantibioticus</taxon>
    </lineage>
</organism>
<dbReference type="RefSeq" id="WP_222981339.1">
    <property type="nucleotide sequence ID" value="NZ_JAINVZ010000027.1"/>
</dbReference>
<dbReference type="PANTHER" id="PTHR14136">
    <property type="entry name" value="BTB_POZ DOMAIN-CONTAINING PROTEIN KCTD9"/>
    <property type="match status" value="1"/>
</dbReference>